<gene>
    <name evidence="2" type="ORF">E1295_40530</name>
</gene>
<reference evidence="2 3" key="1">
    <citation type="submission" date="2019-03" db="EMBL/GenBank/DDBJ databases">
        <title>Draft genome sequences of novel Actinobacteria.</title>
        <authorList>
            <person name="Sahin N."/>
            <person name="Ay H."/>
            <person name="Saygin H."/>
        </authorList>
    </citation>
    <scope>NUCLEOTIDE SEQUENCE [LARGE SCALE GENOMIC DNA]</scope>
    <source>
        <strain evidence="2 3">6K102</strain>
    </source>
</reference>
<dbReference type="Gene3D" id="3.30.450.180">
    <property type="match status" value="1"/>
</dbReference>
<evidence type="ECO:0000313" key="3">
    <source>
        <dbReference type="Proteomes" id="UP000295136"/>
    </source>
</evidence>
<dbReference type="Proteomes" id="UP000295136">
    <property type="component" value="Unassembled WGS sequence"/>
</dbReference>
<dbReference type="Pfam" id="PF17765">
    <property type="entry name" value="MLTR_LBD"/>
    <property type="match status" value="1"/>
</dbReference>
<organism evidence="2 3">
    <name type="scientific">Nonomuraea mesophila</name>
    <dbReference type="NCBI Taxonomy" id="2530382"/>
    <lineage>
        <taxon>Bacteria</taxon>
        <taxon>Bacillati</taxon>
        <taxon>Actinomycetota</taxon>
        <taxon>Actinomycetes</taxon>
        <taxon>Streptosporangiales</taxon>
        <taxon>Streptosporangiaceae</taxon>
        <taxon>Nonomuraea</taxon>
    </lineage>
</organism>
<accession>A0A4R5EC75</accession>
<dbReference type="InterPro" id="IPR041413">
    <property type="entry name" value="MLTR_LBD"/>
</dbReference>
<feature type="domain" description="MmyB-like transcription regulator ligand binding" evidence="1">
    <location>
        <begin position="2"/>
        <end position="75"/>
    </location>
</feature>
<sequence length="101" mass="11492">MPIERRNLLIMLATRANDRLTEVEPLLRGLYEQFRANTGHLPDDPRAAAVVELLRRERPDAGHWWSCRAVREFAPVTTGGYTFCLLRPVGEEGIHVLTQLA</sequence>
<evidence type="ECO:0000313" key="2">
    <source>
        <dbReference type="EMBL" id="TDE30956.1"/>
    </source>
</evidence>
<evidence type="ECO:0000259" key="1">
    <source>
        <dbReference type="Pfam" id="PF17765"/>
    </source>
</evidence>
<protein>
    <recommendedName>
        <fullName evidence="1">MmyB-like transcription regulator ligand binding domain-containing protein</fullName>
    </recommendedName>
</protein>
<keyword evidence="3" id="KW-1185">Reference proteome</keyword>
<dbReference type="EMBL" id="SMLD01000183">
    <property type="protein sequence ID" value="TDE30956.1"/>
    <property type="molecule type" value="Genomic_DNA"/>
</dbReference>
<proteinExistence type="predicted"/>
<dbReference type="AlphaFoldDB" id="A0A4R5EC75"/>
<name>A0A4R5EC75_9ACTN</name>
<comment type="caution">
    <text evidence="2">The sequence shown here is derived from an EMBL/GenBank/DDBJ whole genome shotgun (WGS) entry which is preliminary data.</text>
</comment>